<gene>
    <name evidence="1" type="ORF">B2M20_14660</name>
</gene>
<evidence type="ECO:0000313" key="1">
    <source>
        <dbReference type="EMBL" id="OPH81996.1"/>
    </source>
</evidence>
<organism evidence="1 2">
    <name type="scientific">Nitrobacter vulgaris</name>
    <dbReference type="NCBI Taxonomy" id="29421"/>
    <lineage>
        <taxon>Bacteria</taxon>
        <taxon>Pseudomonadati</taxon>
        <taxon>Pseudomonadota</taxon>
        <taxon>Alphaproteobacteria</taxon>
        <taxon>Hyphomicrobiales</taxon>
        <taxon>Nitrobacteraceae</taxon>
        <taxon>Nitrobacter</taxon>
    </lineage>
</organism>
<dbReference type="Proteomes" id="UP000189940">
    <property type="component" value="Unassembled WGS sequence"/>
</dbReference>
<evidence type="ECO:0000313" key="2">
    <source>
        <dbReference type="Proteomes" id="UP000189940"/>
    </source>
</evidence>
<comment type="caution">
    <text evidence="1">The sequence shown here is derived from an EMBL/GenBank/DDBJ whole genome shotgun (WGS) entry which is preliminary data.</text>
</comment>
<name>A0A1V4HVI9_NITVU</name>
<dbReference type="EMBL" id="MWPQ01000051">
    <property type="protein sequence ID" value="OPH81996.1"/>
    <property type="molecule type" value="Genomic_DNA"/>
</dbReference>
<keyword evidence="2" id="KW-1185">Reference proteome</keyword>
<sequence length="90" mass="10249">MMNEELPMKNYRVSFYKDLLNSNGHNFRCLQRQIDVVSDDPSQALILAKQEIGSERLNIDSVKVVHLANGYSPRTSRQMFVASRTCDDAA</sequence>
<accession>A0A1V4HVI9</accession>
<proteinExistence type="predicted"/>
<reference evidence="1 2" key="1">
    <citation type="submission" date="2017-02" db="EMBL/GenBank/DDBJ databases">
        <title>Genome sequence of the nitrite-oxidizing bacterium Nitrobacter vulgaris strain Ab1.</title>
        <authorList>
            <person name="Mellbye B.L."/>
            <person name="Davis E.W."/>
            <person name="Spieck E."/>
            <person name="Chang J.H."/>
            <person name="Bottomley P.J."/>
            <person name="Sayavedra-Soto L.A."/>
        </authorList>
    </citation>
    <scope>NUCLEOTIDE SEQUENCE [LARGE SCALE GENOMIC DNA]</scope>
    <source>
        <strain evidence="1 2">Ab1</strain>
    </source>
</reference>
<dbReference type="AlphaFoldDB" id="A0A1V4HVI9"/>
<protein>
    <submittedName>
        <fullName evidence="1">Uncharacterized protein</fullName>
    </submittedName>
</protein>